<proteinExistence type="predicted"/>
<name>A0ABR9MAQ8_9ACTN</name>
<comment type="caution">
    <text evidence="2">The sequence shown here is derived from an EMBL/GenBank/DDBJ whole genome shotgun (WGS) entry which is preliminary data.</text>
</comment>
<keyword evidence="3" id="KW-1185">Reference proteome</keyword>
<protein>
    <recommendedName>
        <fullName evidence="4">Outer membrane lipoprotein-sorting protein</fullName>
    </recommendedName>
</protein>
<reference evidence="2 3" key="1">
    <citation type="submission" date="2020-10" db="EMBL/GenBank/DDBJ databases">
        <title>Sequencing the genomes of 1000 actinobacteria strains.</title>
        <authorList>
            <person name="Klenk H.-P."/>
        </authorList>
    </citation>
    <scope>NUCLEOTIDE SEQUENCE [LARGE SCALE GENOMIC DNA]</scope>
    <source>
        <strain evidence="2 3">DSM 43173</strain>
    </source>
</reference>
<dbReference type="EMBL" id="JADBEK010000001">
    <property type="protein sequence ID" value="MBE1589710.1"/>
    <property type="molecule type" value="Genomic_DNA"/>
</dbReference>
<evidence type="ECO:0000313" key="2">
    <source>
        <dbReference type="EMBL" id="MBE1589710.1"/>
    </source>
</evidence>
<feature type="chain" id="PRO_5045597711" description="Outer membrane lipoprotein-sorting protein" evidence="1">
    <location>
        <begin position="25"/>
        <end position="253"/>
    </location>
</feature>
<gene>
    <name evidence="2" type="ORF">H4W80_007968</name>
</gene>
<dbReference type="Proteomes" id="UP000633509">
    <property type="component" value="Unassembled WGS sequence"/>
</dbReference>
<keyword evidence="1" id="KW-0732">Signal</keyword>
<evidence type="ECO:0000313" key="3">
    <source>
        <dbReference type="Proteomes" id="UP000633509"/>
    </source>
</evidence>
<evidence type="ECO:0008006" key="4">
    <source>
        <dbReference type="Google" id="ProtNLM"/>
    </source>
</evidence>
<accession>A0ABR9MAQ8</accession>
<sequence length="253" mass="28099">MKRFVVTVTVVLLAMTALPASAEAADPVSALKAQLSKYRGVTIVERGTKPTKKIVGIRAKVLVKLDRSGRPVASDRTLMTLGYEDIPQHHRDIIVDGRMYYWGRIFNDGSPVLPEGKQWVLRNDKVQPAVGFLQMVNVLEPATLGALLKSTTTVRRGKGETLYSGAVSLGEIYKVSSSLRADYPKGFDYKTVVLNWRLSTDSKGLVRRLVTSEKNSDSTDLIFDTRFSDWRPEVTIQAPPANEVANEREVGYE</sequence>
<feature type="signal peptide" evidence="1">
    <location>
        <begin position="1"/>
        <end position="24"/>
    </location>
</feature>
<dbReference type="RefSeq" id="WP_192789703.1">
    <property type="nucleotide sequence ID" value="NZ_JADBEK010000001.1"/>
</dbReference>
<evidence type="ECO:0000256" key="1">
    <source>
        <dbReference type="SAM" id="SignalP"/>
    </source>
</evidence>
<organism evidence="2 3">
    <name type="scientific">Nonomuraea angiospora</name>
    <dbReference type="NCBI Taxonomy" id="46172"/>
    <lineage>
        <taxon>Bacteria</taxon>
        <taxon>Bacillati</taxon>
        <taxon>Actinomycetota</taxon>
        <taxon>Actinomycetes</taxon>
        <taxon>Streptosporangiales</taxon>
        <taxon>Streptosporangiaceae</taxon>
        <taxon>Nonomuraea</taxon>
    </lineage>
</organism>